<gene>
    <name evidence="10" type="ORF">SAMN05421770_102249</name>
</gene>
<dbReference type="PANTHER" id="PTHR14218">
    <property type="entry name" value="PROTEASE S8 TRIPEPTIDYL PEPTIDASE I CLN2"/>
    <property type="match status" value="1"/>
</dbReference>
<dbReference type="SUPFAM" id="SSF52743">
    <property type="entry name" value="Subtilisin-like"/>
    <property type="match status" value="1"/>
</dbReference>
<evidence type="ECO:0000256" key="2">
    <source>
        <dbReference type="ARBA" id="ARBA00022670"/>
    </source>
</evidence>
<dbReference type="InterPro" id="IPR015366">
    <property type="entry name" value="S53_propep"/>
</dbReference>
<evidence type="ECO:0000313" key="11">
    <source>
        <dbReference type="Proteomes" id="UP000198356"/>
    </source>
</evidence>
<evidence type="ECO:0000256" key="6">
    <source>
        <dbReference type="ARBA" id="ARBA00022837"/>
    </source>
</evidence>
<keyword evidence="7" id="KW-0865">Zymogen</keyword>
<dbReference type="Pfam" id="PF09286">
    <property type="entry name" value="Pro-kuma_activ"/>
    <property type="match status" value="1"/>
</dbReference>
<keyword evidence="3" id="KW-0479">Metal-binding</keyword>
<feature type="domain" description="Peptidase S53" evidence="9">
    <location>
        <begin position="231"/>
        <end position="684"/>
    </location>
</feature>
<keyword evidence="8" id="KW-0812">Transmembrane</keyword>
<dbReference type="InterPro" id="IPR036852">
    <property type="entry name" value="Peptidase_S8/S53_dom_sf"/>
</dbReference>
<keyword evidence="6" id="KW-0106">Calcium</keyword>
<dbReference type="GO" id="GO:0008240">
    <property type="term" value="F:tripeptidyl-peptidase activity"/>
    <property type="evidence" value="ECO:0007669"/>
    <property type="project" value="TreeGrafter"/>
</dbReference>
<evidence type="ECO:0000256" key="5">
    <source>
        <dbReference type="ARBA" id="ARBA00022825"/>
    </source>
</evidence>
<dbReference type="GO" id="GO:0046872">
    <property type="term" value="F:metal ion binding"/>
    <property type="evidence" value="ECO:0007669"/>
    <property type="project" value="UniProtKB-KW"/>
</dbReference>
<keyword evidence="11" id="KW-1185">Reference proteome</keyword>
<accession>A0A239H6Z0</accession>
<protein>
    <submittedName>
        <fullName evidence="10">Ig-like domain (Group 3)</fullName>
    </submittedName>
</protein>
<dbReference type="GO" id="GO:0006508">
    <property type="term" value="P:proteolysis"/>
    <property type="evidence" value="ECO:0007669"/>
    <property type="project" value="UniProtKB-KW"/>
</dbReference>
<dbReference type="PROSITE" id="PS51695">
    <property type="entry name" value="SEDOLISIN"/>
    <property type="match status" value="1"/>
</dbReference>
<evidence type="ECO:0000256" key="3">
    <source>
        <dbReference type="ARBA" id="ARBA00022723"/>
    </source>
</evidence>
<dbReference type="Gene3D" id="3.40.50.200">
    <property type="entry name" value="Peptidase S8/S53 domain"/>
    <property type="match status" value="1"/>
</dbReference>
<keyword evidence="8" id="KW-0472">Membrane</keyword>
<dbReference type="Proteomes" id="UP000198356">
    <property type="component" value="Unassembled WGS sequence"/>
</dbReference>
<feature type="transmembrane region" description="Helical" evidence="8">
    <location>
        <begin position="1427"/>
        <end position="1449"/>
    </location>
</feature>
<sequence length="1481" mass="148994">MPQAQAPKLLSSQVATRPAQRIVSPIDESRLTTLAGNVVPLPQGADDLGSAAPATPVRRLQLLLARGADQDAALTQLLDRQQDSRSTLYRQWLTPKQFGASFGPSDADLAIVTAWLAGHGFTGIQPNAGRTLIEFSGTVAAVQNAFHTTLHTLDLGGELHYANVTDPAIPSALAPVVRGIASLNNLPRHAGAHLAGDFRRDNATGAVSTRRAAQAANPNLTINSNNTTYYTITPYDFAAIYDVLPLWSAGVTGSGQTIAVVGDTDINPADFVAFRTLFNLPLGSTNTSTGTQYLNIIYNGPNPGVKSDEAQGDMDTQWAAAVAKGAVIDYVVSESTETSLGTDLSAAYIVDNNLAGILSYSYSQCELSLGTAGNQFYKALWQQAAAQGITVLLSAGDSGSAACDTNLGPPATHGLAVNGMASTAYNVAVGGTDFNAPFGLSSYFNATNDANQASAKGYIPETTWNDSCTNASGPGCNTSAAVTAGLLKVSGGGGGASSCISSDGKTVASCTGGYAKPAWQAGTGVPADGVRDLPDVSLFSSQGQNGTFYVVCQQSRNTDGKACNLAAPYSDFAGYGGTSISTPAFAGMLAMVSQQTGLRLGNANYVLYNLAAQQTSTCATAGSCVFHDIASGTNAMPCVAGSTNCTGAGAYGSLSGYSAGVGYDQATGLGSVDAANLVHQWSSASFSSTSAVLTLTPQTAIHGAAIQATVDVTAASGTPTGDVSLNADSANGSLNSGSLTAGVYTASVRNLPGGTYGVDAHYSGDGTYAASDSNFVSVTISPESSTTTLAAIVYDGITGGTTTGVSTAPYGTVFYLRSGVAGLSGQGIATGNVLLNDNGITLDSGTYRLNSFGYTEAQLNSLAPGVHAFSASYTGDASFNPSSAPGISVTVTRAPTTLTVAATPATVSAGATFTLAATVATQSLGYLSPSGLLTFTTGGKTLGTSRLISGSDPTTFDDLATATLTIPASALALGANSITAGFPGDTNYLPSASNAATVTVTPTTLAATVTAATATPQTVQPGGTVTFAATVQPASTGTIQFIVDGQNVGAPVAMANSSAQLTESIAALSTLLSATGTPLTAGQHTLTAVYSGSQTEKSSVSAPFNFGIVTPGSSSLPVITVNPSHAVQGTFVTVQTQITPSSPVATGTARLVLDGGLYGSAFPLVNGAVALPLVTTTLQTGTHVISVYYSGDTTYSPSYAANATLVITAPGNTPSSVTLTGVPAAIQTGSSFIFQANIAPSTPTPTGILQLIVDGGNPGTPIALTGASNSVAFHTAGLALGTHTLAVFYSGDSTYGFSTSATATFNVVQAVAGADFTLTPAMQTLTANRLEATDPSVVLTATSNLLFNANITFSCAGLPSHTECAFAPTTATLGSSTALSTILTFELNDHFVAMSTPAPGLPWLPVSGGAVLSALLVAVVPRRRRLGTLLALIVTATALTSATGCGSGYRDFTTPAGTYNVTVQATGGGVTHSSTVTLIVQ</sequence>
<dbReference type="SMART" id="SM00944">
    <property type="entry name" value="Pro-kuma_activ"/>
    <property type="match status" value="1"/>
</dbReference>
<dbReference type="Gene3D" id="2.60.40.10">
    <property type="entry name" value="Immunoglobulins"/>
    <property type="match status" value="6"/>
</dbReference>
<comment type="cofactor">
    <cofactor evidence="1">
        <name>Ca(2+)</name>
        <dbReference type="ChEBI" id="CHEBI:29108"/>
    </cofactor>
</comment>
<organism evidence="10 11">
    <name type="scientific">Granulicella rosea</name>
    <dbReference type="NCBI Taxonomy" id="474952"/>
    <lineage>
        <taxon>Bacteria</taxon>
        <taxon>Pseudomonadati</taxon>
        <taxon>Acidobacteriota</taxon>
        <taxon>Terriglobia</taxon>
        <taxon>Terriglobales</taxon>
        <taxon>Acidobacteriaceae</taxon>
        <taxon>Granulicella</taxon>
    </lineage>
</organism>
<reference evidence="10 11" key="1">
    <citation type="submission" date="2017-06" db="EMBL/GenBank/DDBJ databases">
        <authorList>
            <person name="Kim H.J."/>
            <person name="Triplett B.A."/>
        </authorList>
    </citation>
    <scope>NUCLEOTIDE SEQUENCE [LARGE SCALE GENOMIC DNA]</scope>
    <source>
        <strain evidence="10 11">DSM 18704</strain>
    </source>
</reference>
<dbReference type="CDD" id="cd11377">
    <property type="entry name" value="Pro-peptidase_S53"/>
    <property type="match status" value="1"/>
</dbReference>
<dbReference type="InterPro" id="IPR032109">
    <property type="entry name" value="Big_3_5"/>
</dbReference>
<keyword evidence="5" id="KW-0720">Serine protease</keyword>
<evidence type="ECO:0000259" key="9">
    <source>
        <dbReference type="PROSITE" id="PS51695"/>
    </source>
</evidence>
<keyword evidence="8" id="KW-1133">Transmembrane helix</keyword>
<evidence type="ECO:0000256" key="8">
    <source>
        <dbReference type="SAM" id="Phobius"/>
    </source>
</evidence>
<feature type="transmembrane region" description="Helical" evidence="8">
    <location>
        <begin position="1400"/>
        <end position="1420"/>
    </location>
</feature>
<dbReference type="SUPFAM" id="SSF54897">
    <property type="entry name" value="Protease propeptides/inhibitors"/>
    <property type="match status" value="1"/>
</dbReference>
<dbReference type="InterPro" id="IPR030400">
    <property type="entry name" value="Sedolisin_dom"/>
</dbReference>
<dbReference type="InterPro" id="IPR050819">
    <property type="entry name" value="Tripeptidyl-peptidase_I"/>
</dbReference>
<name>A0A239H6Z0_9BACT</name>
<dbReference type="GO" id="GO:0004252">
    <property type="term" value="F:serine-type endopeptidase activity"/>
    <property type="evidence" value="ECO:0007669"/>
    <property type="project" value="InterPro"/>
</dbReference>
<dbReference type="CDD" id="cd04056">
    <property type="entry name" value="Peptidases_S53"/>
    <property type="match status" value="1"/>
</dbReference>
<dbReference type="PROSITE" id="PS00138">
    <property type="entry name" value="SUBTILASE_SER"/>
    <property type="match status" value="1"/>
</dbReference>
<dbReference type="PANTHER" id="PTHR14218:SF15">
    <property type="entry name" value="TRIPEPTIDYL-PEPTIDASE 1"/>
    <property type="match status" value="1"/>
</dbReference>
<evidence type="ECO:0000256" key="4">
    <source>
        <dbReference type="ARBA" id="ARBA00022801"/>
    </source>
</evidence>
<keyword evidence="4" id="KW-0378">Hydrolase</keyword>
<keyword evidence="2" id="KW-0645">Protease</keyword>
<dbReference type="RefSeq" id="WP_176441643.1">
    <property type="nucleotide sequence ID" value="NZ_FZOU01000002.1"/>
</dbReference>
<proteinExistence type="predicted"/>
<dbReference type="InterPro" id="IPR013783">
    <property type="entry name" value="Ig-like_fold"/>
</dbReference>
<dbReference type="EMBL" id="FZOU01000002">
    <property type="protein sequence ID" value="SNS76915.1"/>
    <property type="molecule type" value="Genomic_DNA"/>
</dbReference>
<dbReference type="InterPro" id="IPR023828">
    <property type="entry name" value="Peptidase_S8_Ser-AS"/>
</dbReference>
<dbReference type="Pfam" id="PF16640">
    <property type="entry name" value="Big_3_5"/>
    <property type="match status" value="6"/>
</dbReference>
<evidence type="ECO:0000313" key="10">
    <source>
        <dbReference type="EMBL" id="SNS76915.1"/>
    </source>
</evidence>
<evidence type="ECO:0000256" key="1">
    <source>
        <dbReference type="ARBA" id="ARBA00001913"/>
    </source>
</evidence>
<evidence type="ECO:0000256" key="7">
    <source>
        <dbReference type="ARBA" id="ARBA00023145"/>
    </source>
</evidence>